<sequence>MMVPFLRSTVSSSSSLLAYFPLNCDQTLRTRNELVRRATSSSSPGSRGASKLKAGDTEEDDTDATEKLRKPGTGADGARDTLHSLLEKEYSNDGRTVAVREERQKVS</sequence>
<reference evidence="2" key="1">
    <citation type="submission" date="2016-06" db="EMBL/GenBank/DDBJ databases">
        <title>Draft Genome sequence of the fungus Inonotus baumii.</title>
        <authorList>
            <person name="Zhu H."/>
            <person name="Lin W."/>
        </authorList>
    </citation>
    <scope>NUCLEOTIDE SEQUENCE</scope>
    <source>
        <strain evidence="2">821</strain>
    </source>
</reference>
<dbReference type="Proteomes" id="UP000757232">
    <property type="component" value="Unassembled WGS sequence"/>
</dbReference>
<dbReference type="AlphaFoldDB" id="A0A9Q5I1F1"/>
<evidence type="ECO:0000313" key="2">
    <source>
        <dbReference type="EMBL" id="OCB89903.1"/>
    </source>
</evidence>
<keyword evidence="3" id="KW-1185">Reference proteome</keyword>
<proteinExistence type="predicted"/>
<comment type="caution">
    <text evidence="2">The sequence shown here is derived from an EMBL/GenBank/DDBJ whole genome shotgun (WGS) entry which is preliminary data.</text>
</comment>
<evidence type="ECO:0000313" key="3">
    <source>
        <dbReference type="Proteomes" id="UP000757232"/>
    </source>
</evidence>
<evidence type="ECO:0000256" key="1">
    <source>
        <dbReference type="SAM" id="MobiDB-lite"/>
    </source>
</evidence>
<name>A0A9Q5I1F1_SANBA</name>
<feature type="compositionally biased region" description="Low complexity" evidence="1">
    <location>
        <begin position="37"/>
        <end position="49"/>
    </location>
</feature>
<feature type="compositionally biased region" description="Basic and acidic residues" evidence="1">
    <location>
        <begin position="77"/>
        <end position="107"/>
    </location>
</feature>
<feature type="region of interest" description="Disordered" evidence="1">
    <location>
        <begin position="34"/>
        <end position="107"/>
    </location>
</feature>
<dbReference type="EMBL" id="LNZH02000146">
    <property type="protein sequence ID" value="OCB89903.1"/>
    <property type="molecule type" value="Genomic_DNA"/>
</dbReference>
<gene>
    <name evidence="2" type="ORF">A7U60_g2932</name>
</gene>
<accession>A0A9Q5I1F1</accession>
<organism evidence="2 3">
    <name type="scientific">Sanghuangporus baumii</name>
    <name type="common">Phellinus baumii</name>
    <dbReference type="NCBI Taxonomy" id="108892"/>
    <lineage>
        <taxon>Eukaryota</taxon>
        <taxon>Fungi</taxon>
        <taxon>Dikarya</taxon>
        <taxon>Basidiomycota</taxon>
        <taxon>Agaricomycotina</taxon>
        <taxon>Agaricomycetes</taxon>
        <taxon>Hymenochaetales</taxon>
        <taxon>Hymenochaetaceae</taxon>
        <taxon>Sanghuangporus</taxon>
    </lineage>
</organism>
<protein>
    <submittedName>
        <fullName evidence="2">Uncharacterized protein</fullName>
    </submittedName>
</protein>